<evidence type="ECO:0000313" key="4">
    <source>
        <dbReference type="Proteomes" id="UP000247702"/>
    </source>
</evidence>
<comment type="caution">
    <text evidence="2">The sequence shown here is derived from an EMBL/GenBank/DDBJ whole genome shotgun (WGS) entry which is preliminary data.</text>
</comment>
<dbReference type="AlphaFoldDB" id="A0A2Z6QWS6"/>
<reference evidence="2 4" key="1">
    <citation type="submission" date="2017-11" db="EMBL/GenBank/DDBJ databases">
        <title>The genome of Rhizophagus clarus HR1 reveals common genetic basis of auxotrophy among arbuscular mycorrhizal fungi.</title>
        <authorList>
            <person name="Kobayashi Y."/>
        </authorList>
    </citation>
    <scope>NUCLEOTIDE SEQUENCE [LARGE SCALE GENOMIC DNA]</scope>
    <source>
        <strain evidence="2 4">HR1</strain>
    </source>
</reference>
<protein>
    <submittedName>
        <fullName evidence="2">Uncharacterized protein</fullName>
    </submittedName>
</protein>
<evidence type="ECO:0000256" key="1">
    <source>
        <dbReference type="SAM" id="MobiDB-lite"/>
    </source>
</evidence>
<feature type="region of interest" description="Disordered" evidence="1">
    <location>
        <begin position="92"/>
        <end position="111"/>
    </location>
</feature>
<feature type="compositionally biased region" description="Polar residues" evidence="1">
    <location>
        <begin position="95"/>
        <end position="111"/>
    </location>
</feature>
<gene>
    <name evidence="3" type="ORF">RCL2_002158200</name>
    <name evidence="2" type="ORF">RclHR1_22700004</name>
</gene>
<dbReference type="Proteomes" id="UP000615446">
    <property type="component" value="Unassembled WGS sequence"/>
</dbReference>
<keyword evidence="4" id="KW-1185">Reference proteome</keyword>
<sequence length="111" mass="12286">MGPACLSDILQHGMRFLTGSSTNSSRRTLTYHDAITSCPSTAYPNPAILFRRRTSPLMISQTPRSRVVTGSNKVPFRPCRCHNFKSKNDELLTKPASSQNYDTGSCMSNSK</sequence>
<name>A0A2Z6QWS6_9GLOM</name>
<evidence type="ECO:0000313" key="3">
    <source>
        <dbReference type="EMBL" id="GES94884.1"/>
    </source>
</evidence>
<proteinExistence type="predicted"/>
<dbReference type="EMBL" id="BLAL01000239">
    <property type="protein sequence ID" value="GES94884.1"/>
    <property type="molecule type" value="Genomic_DNA"/>
</dbReference>
<evidence type="ECO:0000313" key="2">
    <source>
        <dbReference type="EMBL" id="GBB94005.1"/>
    </source>
</evidence>
<dbReference type="EMBL" id="BEXD01001414">
    <property type="protein sequence ID" value="GBB94005.1"/>
    <property type="molecule type" value="Genomic_DNA"/>
</dbReference>
<reference evidence="3" key="2">
    <citation type="submission" date="2019-10" db="EMBL/GenBank/DDBJ databases">
        <title>Conservation and host-specific expression of non-tandemly repeated heterogenous ribosome RNA gene in arbuscular mycorrhizal fungi.</title>
        <authorList>
            <person name="Maeda T."/>
            <person name="Kobayashi Y."/>
            <person name="Nakagawa T."/>
            <person name="Ezawa T."/>
            <person name="Yamaguchi K."/>
            <person name="Bino T."/>
            <person name="Nishimoto Y."/>
            <person name="Shigenobu S."/>
            <person name="Kawaguchi M."/>
        </authorList>
    </citation>
    <scope>NUCLEOTIDE SEQUENCE</scope>
    <source>
        <strain evidence="3">HR1</strain>
    </source>
</reference>
<dbReference type="Proteomes" id="UP000247702">
    <property type="component" value="Unassembled WGS sequence"/>
</dbReference>
<accession>A0A2Z6QWS6</accession>
<organism evidence="2 4">
    <name type="scientific">Rhizophagus clarus</name>
    <dbReference type="NCBI Taxonomy" id="94130"/>
    <lineage>
        <taxon>Eukaryota</taxon>
        <taxon>Fungi</taxon>
        <taxon>Fungi incertae sedis</taxon>
        <taxon>Mucoromycota</taxon>
        <taxon>Glomeromycotina</taxon>
        <taxon>Glomeromycetes</taxon>
        <taxon>Glomerales</taxon>
        <taxon>Glomeraceae</taxon>
        <taxon>Rhizophagus</taxon>
    </lineage>
</organism>